<accession>A0A8T7LVV2</accession>
<dbReference type="InterPro" id="IPR029787">
    <property type="entry name" value="Nucleotide_cyclase"/>
</dbReference>
<feature type="domain" description="Response regulatory" evidence="2">
    <location>
        <begin position="140"/>
        <end position="257"/>
    </location>
</feature>
<protein>
    <submittedName>
        <fullName evidence="4">Diguanylate cyclase</fullName>
        <ecNumber evidence="5">2.7.7.65</ecNumber>
    </submittedName>
</protein>
<dbReference type="Proteomes" id="UP001431572">
    <property type="component" value="Chromosome 1"/>
</dbReference>
<dbReference type="InterPro" id="IPR050469">
    <property type="entry name" value="Diguanylate_Cyclase"/>
</dbReference>
<feature type="domain" description="GGDEF" evidence="3">
    <location>
        <begin position="425"/>
        <end position="557"/>
    </location>
</feature>
<dbReference type="EMBL" id="CP128399">
    <property type="protein sequence ID" value="WJW66196.1"/>
    <property type="molecule type" value="Genomic_DNA"/>
</dbReference>
<evidence type="ECO:0000256" key="1">
    <source>
        <dbReference type="PROSITE-ProRule" id="PRU00169"/>
    </source>
</evidence>
<keyword evidence="5" id="KW-0548">Nucleotidyltransferase</keyword>
<keyword evidence="7" id="KW-1185">Reference proteome</keyword>
<evidence type="ECO:0000259" key="2">
    <source>
        <dbReference type="PROSITE" id="PS50110"/>
    </source>
</evidence>
<feature type="modified residue" description="4-aspartylphosphate" evidence="1">
    <location>
        <position position="189"/>
    </location>
</feature>
<gene>
    <name evidence="4" type="ORF">HXX08_00340</name>
    <name evidence="5" type="ORF">OZ401_001987</name>
</gene>
<dbReference type="Gene3D" id="3.40.50.2300">
    <property type="match status" value="2"/>
</dbReference>
<dbReference type="PANTHER" id="PTHR45138:SF9">
    <property type="entry name" value="DIGUANYLATE CYCLASE DGCM-RELATED"/>
    <property type="match status" value="1"/>
</dbReference>
<dbReference type="GO" id="GO:0000160">
    <property type="term" value="P:phosphorelay signal transduction system"/>
    <property type="evidence" value="ECO:0007669"/>
    <property type="project" value="InterPro"/>
</dbReference>
<dbReference type="SMART" id="SM00448">
    <property type="entry name" value="REC"/>
    <property type="match status" value="2"/>
</dbReference>
<dbReference type="EMBL" id="JACATZ010000001">
    <property type="protein sequence ID" value="NWJ44302.1"/>
    <property type="molecule type" value="Genomic_DNA"/>
</dbReference>
<evidence type="ECO:0000313" key="5">
    <source>
        <dbReference type="EMBL" id="WJW66196.1"/>
    </source>
</evidence>
<dbReference type="Pfam" id="PF00990">
    <property type="entry name" value="GGDEF"/>
    <property type="match status" value="1"/>
</dbReference>
<dbReference type="RefSeq" id="WP_341468077.1">
    <property type="nucleotide sequence ID" value="NZ_CP128399.1"/>
</dbReference>
<dbReference type="SUPFAM" id="SSF52172">
    <property type="entry name" value="CheY-like"/>
    <property type="match status" value="2"/>
</dbReference>
<dbReference type="GO" id="GO:0005886">
    <property type="term" value="C:plasma membrane"/>
    <property type="evidence" value="ECO:0007669"/>
    <property type="project" value="TreeGrafter"/>
</dbReference>
<dbReference type="GO" id="GO:0043709">
    <property type="term" value="P:cell adhesion involved in single-species biofilm formation"/>
    <property type="evidence" value="ECO:0007669"/>
    <property type="project" value="TreeGrafter"/>
</dbReference>
<dbReference type="GO" id="GO:1902201">
    <property type="term" value="P:negative regulation of bacterial-type flagellum-dependent cell motility"/>
    <property type="evidence" value="ECO:0007669"/>
    <property type="project" value="TreeGrafter"/>
</dbReference>
<dbReference type="SUPFAM" id="SSF55073">
    <property type="entry name" value="Nucleotide cyclase"/>
    <property type="match status" value="1"/>
</dbReference>
<dbReference type="SMART" id="SM00267">
    <property type="entry name" value="GGDEF"/>
    <property type="match status" value="1"/>
</dbReference>
<reference evidence="5" key="2">
    <citation type="journal article" date="2024" name="Nature">
        <title>Anoxygenic phototroph of the Chloroflexota uses a type I reaction centre.</title>
        <authorList>
            <person name="Tsuji J.M."/>
            <person name="Shaw N.A."/>
            <person name="Nagashima S."/>
            <person name="Venkiteswaran J.J."/>
            <person name="Schiff S.L."/>
            <person name="Watanabe T."/>
            <person name="Fukui M."/>
            <person name="Hanada S."/>
            <person name="Tank M."/>
            <person name="Neufeld J.D."/>
        </authorList>
    </citation>
    <scope>NUCLEOTIDE SEQUENCE</scope>
    <source>
        <strain evidence="5">L227-S17</strain>
    </source>
</reference>
<dbReference type="CDD" id="cd00156">
    <property type="entry name" value="REC"/>
    <property type="match status" value="2"/>
</dbReference>
<dbReference type="PANTHER" id="PTHR45138">
    <property type="entry name" value="REGULATORY COMPONENTS OF SENSORY TRANSDUCTION SYSTEM"/>
    <property type="match status" value="1"/>
</dbReference>
<dbReference type="PROSITE" id="PS50110">
    <property type="entry name" value="RESPONSE_REGULATORY"/>
    <property type="match status" value="2"/>
</dbReference>
<evidence type="ECO:0000313" key="7">
    <source>
        <dbReference type="Proteomes" id="UP001431572"/>
    </source>
</evidence>
<organism evidence="4 6">
    <name type="scientific">Candidatus Chlorohelix allophototropha</name>
    <dbReference type="NCBI Taxonomy" id="3003348"/>
    <lineage>
        <taxon>Bacteria</taxon>
        <taxon>Bacillati</taxon>
        <taxon>Chloroflexota</taxon>
        <taxon>Chloroflexia</taxon>
        <taxon>Candidatus Chloroheliales</taxon>
        <taxon>Candidatus Chloroheliaceae</taxon>
        <taxon>Candidatus Chlorohelix</taxon>
    </lineage>
</organism>
<evidence type="ECO:0000259" key="3">
    <source>
        <dbReference type="PROSITE" id="PS50887"/>
    </source>
</evidence>
<keyword evidence="5" id="KW-0808">Transferase</keyword>
<evidence type="ECO:0000313" key="6">
    <source>
        <dbReference type="Proteomes" id="UP000521676"/>
    </source>
</evidence>
<dbReference type="InterPro" id="IPR011006">
    <property type="entry name" value="CheY-like_superfamily"/>
</dbReference>
<proteinExistence type="predicted"/>
<dbReference type="NCBIfam" id="TIGR00254">
    <property type="entry name" value="GGDEF"/>
    <property type="match status" value="1"/>
</dbReference>
<dbReference type="CDD" id="cd01949">
    <property type="entry name" value="GGDEF"/>
    <property type="match status" value="1"/>
</dbReference>
<dbReference type="Gene3D" id="3.30.70.270">
    <property type="match status" value="1"/>
</dbReference>
<feature type="modified residue" description="4-aspartylphosphate" evidence="1">
    <location>
        <position position="318"/>
    </location>
</feature>
<dbReference type="InterPro" id="IPR000160">
    <property type="entry name" value="GGDEF_dom"/>
</dbReference>
<feature type="domain" description="Response regulatory" evidence="2">
    <location>
        <begin position="266"/>
        <end position="385"/>
    </location>
</feature>
<name>A0A8T7LVV2_9CHLR</name>
<dbReference type="InterPro" id="IPR036641">
    <property type="entry name" value="HPT_dom_sf"/>
</dbReference>
<dbReference type="SUPFAM" id="SSF47226">
    <property type="entry name" value="Histidine-containing phosphotransfer domain, HPT domain"/>
    <property type="match status" value="1"/>
</dbReference>
<dbReference type="AlphaFoldDB" id="A0A8T7LVV2"/>
<dbReference type="Pfam" id="PF00072">
    <property type="entry name" value="Response_reg"/>
    <property type="match status" value="2"/>
</dbReference>
<dbReference type="Gene3D" id="1.20.120.160">
    <property type="entry name" value="HPT domain"/>
    <property type="match status" value="1"/>
</dbReference>
<dbReference type="EC" id="2.7.7.65" evidence="5"/>
<dbReference type="PROSITE" id="PS50887">
    <property type="entry name" value="GGDEF"/>
    <property type="match status" value="1"/>
</dbReference>
<dbReference type="InterPro" id="IPR001789">
    <property type="entry name" value="Sig_transdc_resp-reg_receiver"/>
</dbReference>
<dbReference type="InterPro" id="IPR043128">
    <property type="entry name" value="Rev_trsase/Diguanyl_cyclase"/>
</dbReference>
<keyword evidence="1" id="KW-0597">Phosphoprotein</keyword>
<dbReference type="FunFam" id="3.30.70.270:FF:000001">
    <property type="entry name" value="Diguanylate cyclase domain protein"/>
    <property type="match status" value="1"/>
</dbReference>
<dbReference type="Proteomes" id="UP000521676">
    <property type="component" value="Unassembled WGS sequence"/>
</dbReference>
<sequence length="560" mass="63189">MADDSELEIAAELKLLRKAYAGRLPSRMDEITNCWLEARRNNWRMDYFENLHMLAHKLAGSGATYGYSQIGDSARTLEQKLKNLLSSGITPDNSQIHELDRNLQNLYQIIQNTYRASQFDDTILNSIEKPYLSLDTQFRTIIIIEPDPDEALALAQQIGYFGYDVHIFKDIDEASFMLEQSRPVAIITDIIFADDNLSGTQMAAQVIKNKAQNSRLIFLSSRSDIAARLHAVRAEGYAFLTKPVDITSLIDRLDQLTGTRYKEPYRVMIIDDDAEVASAIAATLRSAPNDLFETLILTNPLKVLAPLTEFNPDLILLDMYMPRAKGQEIAMIIRQLDAFLTVPIVFLSGESSEEHELEAITSGGDDFLSKQVLANHLIYSIKARIERSRSLRSIVVRDGLTGLLNHTKTKEQLDIEVSRTRRRNGKLSMAMIDIDHFKLVNDTYGHPTGDRVLKSLSRLLQQRLRRTDIIGRFGGEEFAIILLDTDAQAAFKVINEIREGFAQIRHQSQDHEFSVTFSCGIASFPEFGDASSLNDAADKALYEAKDAGRNRVNIAEQYLF</sequence>
<reference evidence="4 6" key="1">
    <citation type="submission" date="2020-06" db="EMBL/GenBank/DDBJ databases">
        <title>Anoxygenic phototrophic Chloroflexota member uses a Type I reaction center.</title>
        <authorList>
            <person name="Tsuji J.M."/>
            <person name="Shaw N.A."/>
            <person name="Nagashima S."/>
            <person name="Venkiteswaran J."/>
            <person name="Schiff S.L."/>
            <person name="Hanada S."/>
            <person name="Tank M."/>
            <person name="Neufeld J.D."/>
        </authorList>
    </citation>
    <scope>NUCLEOTIDE SEQUENCE [LARGE SCALE GENOMIC DNA]</scope>
    <source>
        <strain evidence="4">L227-S17</strain>
    </source>
</reference>
<evidence type="ECO:0000313" key="4">
    <source>
        <dbReference type="EMBL" id="NWJ44302.1"/>
    </source>
</evidence>
<dbReference type="GO" id="GO:0052621">
    <property type="term" value="F:diguanylate cyclase activity"/>
    <property type="evidence" value="ECO:0007669"/>
    <property type="project" value="UniProtKB-EC"/>
</dbReference>